<proteinExistence type="predicted"/>
<dbReference type="GO" id="GO:0016747">
    <property type="term" value="F:acyltransferase activity, transferring groups other than amino-acyl groups"/>
    <property type="evidence" value="ECO:0007669"/>
    <property type="project" value="InterPro"/>
</dbReference>
<comment type="caution">
    <text evidence="2">The sequence shown here is derived from an EMBL/GenBank/DDBJ whole genome shotgun (WGS) entry which is preliminary data.</text>
</comment>
<organism evidence="2 3">
    <name type="scientific">Cytobacillus solani</name>
    <dbReference type="NCBI Taxonomy" id="1637975"/>
    <lineage>
        <taxon>Bacteria</taxon>
        <taxon>Bacillati</taxon>
        <taxon>Bacillota</taxon>
        <taxon>Bacilli</taxon>
        <taxon>Bacillales</taxon>
        <taxon>Bacillaceae</taxon>
        <taxon>Cytobacillus</taxon>
    </lineage>
</organism>
<reference evidence="2 3" key="1">
    <citation type="submission" date="2015-09" db="EMBL/GenBank/DDBJ databases">
        <title>Genome sequencing project for genomic taxonomy and phylogenomics of Bacillus-like bacteria.</title>
        <authorList>
            <person name="Liu B."/>
            <person name="Wang J."/>
            <person name="Zhu Y."/>
            <person name="Liu G."/>
            <person name="Chen Q."/>
            <person name="Chen Z."/>
            <person name="Lan J."/>
            <person name="Che J."/>
            <person name="Ge C."/>
            <person name="Shi H."/>
            <person name="Pan Z."/>
            <person name="Liu X."/>
        </authorList>
    </citation>
    <scope>NUCLEOTIDE SEQUENCE [LARGE SCALE GENOMIC DNA]</scope>
    <source>
        <strain evidence="2 3">FJAT-18043</strain>
    </source>
</reference>
<protein>
    <submittedName>
        <fullName evidence="2">GNAT family acetyltransferase</fullName>
    </submittedName>
</protein>
<dbReference type="SUPFAM" id="SSF55729">
    <property type="entry name" value="Acyl-CoA N-acyltransferases (Nat)"/>
    <property type="match status" value="1"/>
</dbReference>
<dbReference type="EMBL" id="LJIX01000006">
    <property type="protein sequence ID" value="KQL17735.1"/>
    <property type="molecule type" value="Genomic_DNA"/>
</dbReference>
<sequence>MGFIQPKHFVNNKGEPYTVRTALPEDAEKVLRFNQTIISEAPFLLTTEAEFKVSYEQQKQFIKQIFDDNGKLAIVAEYQNNIIGFLDFHNGHKKRIQHQGSFGMSVADEFRNQGVGNAMLSLLLAWAKENPLIEKVCLEVFAENTNAISLYAKVGFVEEGRKVKAIKVNEDIYYDLISMTYFTK</sequence>
<evidence type="ECO:0000259" key="1">
    <source>
        <dbReference type="PROSITE" id="PS51186"/>
    </source>
</evidence>
<dbReference type="Proteomes" id="UP000050996">
    <property type="component" value="Unassembled WGS sequence"/>
</dbReference>
<dbReference type="AlphaFoldDB" id="A0A0Q3VGD0"/>
<dbReference type="CDD" id="cd04301">
    <property type="entry name" value="NAT_SF"/>
    <property type="match status" value="1"/>
</dbReference>
<dbReference type="InterPro" id="IPR000182">
    <property type="entry name" value="GNAT_dom"/>
</dbReference>
<dbReference type="PROSITE" id="PS51186">
    <property type="entry name" value="GNAT"/>
    <property type="match status" value="1"/>
</dbReference>
<evidence type="ECO:0000313" key="2">
    <source>
        <dbReference type="EMBL" id="KQL17735.1"/>
    </source>
</evidence>
<dbReference type="PANTHER" id="PTHR43415">
    <property type="entry name" value="SPERMIDINE N(1)-ACETYLTRANSFERASE"/>
    <property type="match status" value="1"/>
</dbReference>
<dbReference type="InterPro" id="IPR016181">
    <property type="entry name" value="Acyl_CoA_acyltransferase"/>
</dbReference>
<gene>
    <name evidence="2" type="ORF">AN957_03315</name>
</gene>
<dbReference type="PATRIC" id="fig|1637975.4.peg.329"/>
<dbReference type="STRING" id="1637975.AN957_03315"/>
<evidence type="ECO:0000313" key="3">
    <source>
        <dbReference type="Proteomes" id="UP000050996"/>
    </source>
</evidence>
<feature type="domain" description="N-acetyltransferase" evidence="1">
    <location>
        <begin position="17"/>
        <end position="184"/>
    </location>
</feature>
<name>A0A0Q3VGD0_9BACI</name>
<keyword evidence="3" id="KW-1185">Reference proteome</keyword>
<dbReference type="PANTHER" id="PTHR43415:SF3">
    <property type="entry name" value="GNAT-FAMILY ACETYLTRANSFERASE"/>
    <property type="match status" value="1"/>
</dbReference>
<dbReference type="Gene3D" id="3.40.630.30">
    <property type="match status" value="1"/>
</dbReference>
<dbReference type="Pfam" id="PF00583">
    <property type="entry name" value="Acetyltransf_1"/>
    <property type="match status" value="1"/>
</dbReference>
<accession>A0A0Q3VGD0</accession>
<dbReference type="RefSeq" id="WP_053478130.1">
    <property type="nucleotide sequence ID" value="NZ_CP041305.1"/>
</dbReference>
<keyword evidence="2" id="KW-0808">Transferase</keyword>